<dbReference type="RefSeq" id="WP_149356600.1">
    <property type="nucleotide sequence ID" value="NZ_BKBW01000009.1"/>
</dbReference>
<name>A0A5A7MK50_COMTE</name>
<comment type="caution">
    <text evidence="1">The sequence shown here is derived from an EMBL/GenBank/DDBJ whole genome shotgun (WGS) entry which is preliminary data.</text>
</comment>
<reference evidence="1 2" key="1">
    <citation type="journal article" date="2019" name="Microbiol. Resour. Announc.">
        <title>Draft Genome Sequence of Comamonas testosteroni TA441, a Bacterium That Has a Cryptic Phenol Degradation Gene Cluster.</title>
        <authorList>
            <person name="Arai H."/>
            <person name="Ishii M."/>
        </authorList>
    </citation>
    <scope>NUCLEOTIDE SEQUENCE [LARGE SCALE GENOMIC DNA]</scope>
    <source>
        <strain evidence="1 2">TA441</strain>
    </source>
</reference>
<sequence>MSLTIDFWQLVGLLGSGLGVLVALVKFGVAQAQKHQDSTHLQVMRRLDAMEKANKEEASQWQRIERELGQLKADMPLNYVRREDYIRGQSVIEAKLDALASKLETAQLRVASIGGNHAN</sequence>
<accession>A0A5A7MK50</accession>
<dbReference type="Proteomes" id="UP000323105">
    <property type="component" value="Unassembled WGS sequence"/>
</dbReference>
<proteinExistence type="predicted"/>
<dbReference type="AlphaFoldDB" id="A0A5A7MK50"/>
<evidence type="ECO:0000313" key="1">
    <source>
        <dbReference type="EMBL" id="GEQ77055.1"/>
    </source>
</evidence>
<organism evidence="1 2">
    <name type="scientific">Comamonas testosteroni</name>
    <name type="common">Pseudomonas testosteroni</name>
    <dbReference type="NCBI Taxonomy" id="285"/>
    <lineage>
        <taxon>Bacteria</taxon>
        <taxon>Pseudomonadati</taxon>
        <taxon>Pseudomonadota</taxon>
        <taxon>Betaproteobacteria</taxon>
        <taxon>Burkholderiales</taxon>
        <taxon>Comamonadaceae</taxon>
        <taxon>Comamonas</taxon>
    </lineage>
</organism>
<dbReference type="EMBL" id="BKBW01000009">
    <property type="protein sequence ID" value="GEQ77055.1"/>
    <property type="molecule type" value="Genomic_DNA"/>
</dbReference>
<evidence type="ECO:0000313" key="2">
    <source>
        <dbReference type="Proteomes" id="UP000323105"/>
    </source>
</evidence>
<gene>
    <name evidence="1" type="ORF">CTTA_4060</name>
</gene>
<protein>
    <submittedName>
        <fullName evidence="1">Membrane protein</fullName>
    </submittedName>
</protein>